<keyword evidence="2" id="KW-0812">Transmembrane</keyword>
<dbReference type="EMBL" id="CAJPWZ010001989">
    <property type="protein sequence ID" value="CAG2228126.1"/>
    <property type="molecule type" value="Genomic_DNA"/>
</dbReference>
<evidence type="ECO:0000256" key="2">
    <source>
        <dbReference type="SAM" id="Phobius"/>
    </source>
</evidence>
<dbReference type="AlphaFoldDB" id="A0A8S3TCP7"/>
<feature type="transmembrane region" description="Helical" evidence="2">
    <location>
        <begin position="92"/>
        <end position="113"/>
    </location>
</feature>
<feature type="compositionally biased region" description="Basic and acidic residues" evidence="1">
    <location>
        <begin position="46"/>
        <end position="67"/>
    </location>
</feature>
<dbReference type="Pfam" id="PF01275">
    <property type="entry name" value="Myelin_PLP"/>
    <property type="match status" value="1"/>
</dbReference>
<evidence type="ECO:0000256" key="1">
    <source>
        <dbReference type="SAM" id="MobiDB-lite"/>
    </source>
</evidence>
<accession>A0A8S3TCP7</accession>
<dbReference type="Proteomes" id="UP000683360">
    <property type="component" value="Unassembled WGS sequence"/>
</dbReference>
<dbReference type="OrthoDB" id="9993736at2759"/>
<name>A0A8S3TCP7_MYTED</name>
<gene>
    <name evidence="3" type="ORF">MEDL_41114</name>
</gene>
<feature type="transmembrane region" description="Helical" evidence="2">
    <location>
        <begin position="184"/>
        <end position="205"/>
    </location>
</feature>
<proteinExistence type="predicted"/>
<dbReference type="PANTHER" id="PTHR11683:SF12">
    <property type="entry name" value="M6, ISOFORM F"/>
    <property type="match status" value="1"/>
</dbReference>
<protein>
    <submittedName>
        <fullName evidence="3">Uncharacterized protein</fullName>
    </submittedName>
</protein>
<sequence length="303" mass="34155">MENPQENINMEENVQENVNTEVKMDEPNDINVKTEENNHEQTTQIEEIKTDEPITEKDVEKSQEKTDPGSTRNESFGNRVLHCLSQVPCASLIAWIILLVGLGGLTGGLLIGIQKTRDLVDSQHLLWFLEYAVAGVVAGMFVFGTLLLCIGHISTDPTSRHIFHTTKRNLCAQGLNITMLIFSYMFGIAWVLMTAIFGVPLYLLINILIIDVKEINLVNYGLHDKSFTGRDFENFRMEADRLLVIYITIFVSSILITVSMIHFLIVISSNLTHLKDTRLATLNAYADHTEMQNSKHSVVDTTM</sequence>
<keyword evidence="2" id="KW-1133">Transmembrane helix</keyword>
<evidence type="ECO:0000313" key="3">
    <source>
        <dbReference type="EMBL" id="CAG2228126.1"/>
    </source>
</evidence>
<keyword evidence="2" id="KW-0472">Membrane</keyword>
<reference evidence="3" key="1">
    <citation type="submission" date="2021-03" db="EMBL/GenBank/DDBJ databases">
        <authorList>
            <person name="Bekaert M."/>
        </authorList>
    </citation>
    <scope>NUCLEOTIDE SEQUENCE</scope>
</reference>
<dbReference type="GO" id="GO:0005886">
    <property type="term" value="C:plasma membrane"/>
    <property type="evidence" value="ECO:0007669"/>
    <property type="project" value="TreeGrafter"/>
</dbReference>
<feature type="region of interest" description="Disordered" evidence="1">
    <location>
        <begin position="27"/>
        <end position="73"/>
    </location>
</feature>
<organism evidence="3 4">
    <name type="scientific">Mytilus edulis</name>
    <name type="common">Blue mussel</name>
    <dbReference type="NCBI Taxonomy" id="6550"/>
    <lineage>
        <taxon>Eukaryota</taxon>
        <taxon>Metazoa</taxon>
        <taxon>Spiralia</taxon>
        <taxon>Lophotrochozoa</taxon>
        <taxon>Mollusca</taxon>
        <taxon>Bivalvia</taxon>
        <taxon>Autobranchia</taxon>
        <taxon>Pteriomorphia</taxon>
        <taxon>Mytilida</taxon>
        <taxon>Mytiloidea</taxon>
        <taxon>Mytilidae</taxon>
        <taxon>Mytilinae</taxon>
        <taxon>Mytilus</taxon>
    </lineage>
</organism>
<keyword evidence="4" id="KW-1185">Reference proteome</keyword>
<feature type="compositionally biased region" description="Basic and acidic residues" evidence="1">
    <location>
        <begin position="27"/>
        <end position="39"/>
    </location>
</feature>
<feature type="transmembrane region" description="Helical" evidence="2">
    <location>
        <begin position="243"/>
        <end position="267"/>
    </location>
</feature>
<dbReference type="InterPro" id="IPR001614">
    <property type="entry name" value="Myelin_PLP"/>
</dbReference>
<feature type="transmembrane region" description="Helical" evidence="2">
    <location>
        <begin position="125"/>
        <end position="153"/>
    </location>
</feature>
<comment type="caution">
    <text evidence="3">The sequence shown here is derived from an EMBL/GenBank/DDBJ whole genome shotgun (WGS) entry which is preliminary data.</text>
</comment>
<evidence type="ECO:0000313" key="4">
    <source>
        <dbReference type="Proteomes" id="UP000683360"/>
    </source>
</evidence>
<dbReference type="GO" id="GO:0031175">
    <property type="term" value="P:neuron projection development"/>
    <property type="evidence" value="ECO:0007669"/>
    <property type="project" value="TreeGrafter"/>
</dbReference>
<dbReference type="PANTHER" id="PTHR11683">
    <property type="entry name" value="MYELIN PROTEOLIPID"/>
    <property type="match status" value="1"/>
</dbReference>